<dbReference type="OrthoDB" id="5679012at2"/>
<gene>
    <name evidence="2" type="ORF">UF10_07405</name>
</gene>
<evidence type="ECO:0000313" key="3">
    <source>
        <dbReference type="Proteomes" id="UP000241434"/>
    </source>
</evidence>
<dbReference type="PROSITE" id="PS51354">
    <property type="entry name" value="GLUTAREDOXIN_2"/>
    <property type="match status" value="1"/>
</dbReference>
<name>A0A2P7PZG1_9FIRM</name>
<comment type="caution">
    <text evidence="2">The sequence shown here is derived from an EMBL/GenBank/DDBJ whole genome shotgun (WGS) entry which is preliminary data.</text>
</comment>
<sequence length="84" mass="9982">MKVYGTMLCPDCPPIKELLEKKGVEYEFLNITEDLMILKEFLELRDNREEFDIIKQEGSIGVPCMLTDDKEIIFYEEIIDRFDK</sequence>
<dbReference type="Gene3D" id="3.40.30.10">
    <property type="entry name" value="Glutaredoxin"/>
    <property type="match status" value="1"/>
</dbReference>
<reference evidence="2" key="1">
    <citation type="thesis" date="2015" institute="Rutgers" country="The State University of New Jersey, 14 College Farm Rd., New Brunswick, NJ, USA">
        <title>Ammonia toxicity in bacteria and its implications for treatment of and resource recovery from highly nitrogenous organic wastes.</title>
        <authorList>
            <person name="Luther A.K."/>
        </authorList>
    </citation>
    <scope>NUCLEOTIDE SEQUENCE</scope>
    <source>
        <strain evidence="2">RT-10B</strain>
    </source>
</reference>
<organism evidence="2 3">
    <name type="scientific">Peptostreptococcus russellii</name>
    <dbReference type="NCBI Taxonomy" id="215200"/>
    <lineage>
        <taxon>Bacteria</taxon>
        <taxon>Bacillati</taxon>
        <taxon>Bacillota</taxon>
        <taxon>Clostridia</taxon>
        <taxon>Peptostreptococcales</taxon>
        <taxon>Peptostreptococcaceae</taxon>
        <taxon>Peptostreptococcus</taxon>
    </lineage>
</organism>
<feature type="domain" description="Glutaredoxin" evidence="1">
    <location>
        <begin position="3"/>
        <end position="45"/>
    </location>
</feature>
<dbReference type="EMBL" id="JYGE01000006">
    <property type="protein sequence ID" value="PSJ31092.1"/>
    <property type="molecule type" value="Genomic_DNA"/>
</dbReference>
<dbReference type="RefSeq" id="WP_106777170.1">
    <property type="nucleotide sequence ID" value="NZ_JBGGGQ010000004.1"/>
</dbReference>
<dbReference type="Pfam" id="PF00462">
    <property type="entry name" value="Glutaredoxin"/>
    <property type="match status" value="1"/>
</dbReference>
<dbReference type="AlphaFoldDB" id="A0A2P7PZG1"/>
<keyword evidence="3" id="KW-1185">Reference proteome</keyword>
<dbReference type="Proteomes" id="UP000241434">
    <property type="component" value="Unassembled WGS sequence"/>
</dbReference>
<proteinExistence type="predicted"/>
<dbReference type="InterPro" id="IPR036249">
    <property type="entry name" value="Thioredoxin-like_sf"/>
</dbReference>
<dbReference type="SUPFAM" id="SSF52833">
    <property type="entry name" value="Thioredoxin-like"/>
    <property type="match status" value="1"/>
</dbReference>
<evidence type="ECO:0000313" key="2">
    <source>
        <dbReference type="EMBL" id="PSJ31092.1"/>
    </source>
</evidence>
<accession>A0A2P7PZG1</accession>
<evidence type="ECO:0000259" key="1">
    <source>
        <dbReference type="Pfam" id="PF00462"/>
    </source>
</evidence>
<protein>
    <submittedName>
        <fullName evidence="2">Glutaredoxin</fullName>
    </submittedName>
</protein>
<dbReference type="InterPro" id="IPR002109">
    <property type="entry name" value="Glutaredoxin"/>
</dbReference>